<gene>
    <name evidence="4 7" type="primary">pdxJ</name>
    <name evidence="7" type="ORF">EI168_15725</name>
</gene>
<keyword evidence="8" id="KW-1185">Reference proteome</keyword>
<dbReference type="Gene3D" id="3.20.20.70">
    <property type="entry name" value="Aldolase class I"/>
    <property type="match status" value="1"/>
</dbReference>
<keyword evidence="1 4" id="KW-0963">Cytoplasm</keyword>
<dbReference type="InterPro" id="IPR013785">
    <property type="entry name" value="Aldolase_TIM"/>
</dbReference>
<feature type="binding site" evidence="4">
    <location>
        <begin position="13"/>
        <end position="14"/>
    </location>
    <ligand>
        <name>1-deoxy-D-xylulose 5-phosphate</name>
        <dbReference type="ChEBI" id="CHEBI:57792"/>
    </ligand>
</feature>
<comment type="similarity">
    <text evidence="4">Belongs to the PNP synthase family.</text>
</comment>
<evidence type="ECO:0000256" key="5">
    <source>
        <dbReference type="NCBIfam" id="TIGR00559"/>
    </source>
</evidence>
<comment type="subunit">
    <text evidence="4">Homooctamer; tetramer of dimers.</text>
</comment>
<feature type="active site" description="Proton acceptor" evidence="4">
    <location>
        <position position="74"/>
    </location>
</feature>
<evidence type="ECO:0000256" key="2">
    <source>
        <dbReference type="ARBA" id="ARBA00022679"/>
    </source>
</evidence>
<dbReference type="EMBL" id="RRZD01000019">
    <property type="protein sequence ID" value="MBE0401538.1"/>
    <property type="molecule type" value="Genomic_DNA"/>
</dbReference>
<accession>A0ABR9F500</accession>
<feature type="binding site" evidence="4">
    <location>
        <position position="104"/>
    </location>
    <ligand>
        <name>1-deoxy-D-xylulose 5-phosphate</name>
        <dbReference type="ChEBI" id="CHEBI:57792"/>
    </ligand>
</feature>
<evidence type="ECO:0000256" key="4">
    <source>
        <dbReference type="HAMAP-Rule" id="MF_00279"/>
    </source>
</evidence>
<dbReference type="EC" id="2.6.99.2" evidence="4 5"/>
<dbReference type="SUPFAM" id="SSF63892">
    <property type="entry name" value="Pyridoxine 5'-phosphate synthase"/>
    <property type="match status" value="1"/>
</dbReference>
<feature type="site" description="Transition state stabilizer" evidence="4">
    <location>
        <position position="155"/>
    </location>
</feature>
<comment type="function">
    <text evidence="4">Catalyzes the complicated ring closure reaction between the two acyclic compounds 1-deoxy-D-xylulose-5-phosphate (DXP) and 3-amino-2-oxopropyl phosphate (1-amino-acetone-3-phosphate or AAP) to form pyridoxine 5'-phosphate (PNP) and inorganic phosphate.</text>
</comment>
<dbReference type="RefSeq" id="WP_192536220.1">
    <property type="nucleotide sequence ID" value="NZ_CP189763.1"/>
</dbReference>
<evidence type="ECO:0000313" key="7">
    <source>
        <dbReference type="EMBL" id="MBE0401538.1"/>
    </source>
</evidence>
<comment type="subcellular location">
    <subcellularLocation>
        <location evidence="4">Cytoplasm</location>
    </subcellularLocation>
</comment>
<evidence type="ECO:0000256" key="3">
    <source>
        <dbReference type="ARBA" id="ARBA00023096"/>
    </source>
</evidence>
<sequence>MHPPRILLGVNIDHIATLRQARGTRYPDPVQAALVAEEAGADGITVHLREDRRHIQPRDVRILAEMLNTRMNLEMAVTEEMLALAEEVRPAHVCLVPEKREELTTEGGLDVVGGFDVIESACQRLRAAGCDVSLFIDPEEAQIDAAHRAGAPTIELHTGAYAEARCGSDAANAEYHRLTVAATHAVSLGLVVNAGHGLHYHNVEAIAALPGVNELNIGHAIMARALFVGLKEAVQEMKRLIIAGQEAGLMAALDAHDLEHDHSHGESAGHEGDSEHHHNGCCGH</sequence>
<dbReference type="CDD" id="cd00003">
    <property type="entry name" value="PNPsynthase"/>
    <property type="match status" value="1"/>
</dbReference>
<feature type="region of interest" description="Disordered" evidence="6">
    <location>
        <begin position="260"/>
        <end position="284"/>
    </location>
</feature>
<dbReference type="GO" id="GO:0033856">
    <property type="term" value="F:pyridoxine 5'-phosphate synthase activity"/>
    <property type="evidence" value="ECO:0007669"/>
    <property type="project" value="UniProtKB-EC"/>
</dbReference>
<feature type="active site" description="Proton donor" evidence="4">
    <location>
        <position position="196"/>
    </location>
</feature>
<dbReference type="Pfam" id="PF03740">
    <property type="entry name" value="PdxJ"/>
    <property type="match status" value="1"/>
</dbReference>
<keyword evidence="2 4" id="KW-0808">Transferase</keyword>
<dbReference type="NCBIfam" id="NF003623">
    <property type="entry name" value="PRK05265.1-1"/>
    <property type="match status" value="1"/>
</dbReference>
<dbReference type="InterPro" id="IPR004569">
    <property type="entry name" value="PyrdxlP_synth_PdxJ"/>
</dbReference>
<evidence type="ECO:0000256" key="1">
    <source>
        <dbReference type="ARBA" id="ARBA00022490"/>
    </source>
</evidence>
<keyword evidence="3 4" id="KW-0664">Pyridoxine biosynthesis</keyword>
<dbReference type="NCBIfam" id="TIGR00559">
    <property type="entry name" value="pdxJ"/>
    <property type="match status" value="1"/>
</dbReference>
<reference evidence="7 8" key="1">
    <citation type="submission" date="2020-07" db="EMBL/GenBank/DDBJ databases">
        <title>Halophilic bacteria isolated from french cheeses.</title>
        <authorList>
            <person name="Kothe C.I."/>
            <person name="Farah-Kraiem B."/>
            <person name="Renault P."/>
            <person name="Dridi B."/>
        </authorList>
    </citation>
    <scope>NUCLEOTIDE SEQUENCE [LARGE SCALE GENOMIC DNA]</scope>
    <source>
        <strain evidence="7 8">FME1</strain>
    </source>
</reference>
<feature type="binding site" evidence="4">
    <location>
        <position position="22"/>
    </location>
    <ligand>
        <name>3-amino-2-oxopropyl phosphate</name>
        <dbReference type="ChEBI" id="CHEBI:57279"/>
    </ligand>
</feature>
<comment type="catalytic activity">
    <reaction evidence="4">
        <text>3-amino-2-oxopropyl phosphate + 1-deoxy-D-xylulose 5-phosphate = pyridoxine 5'-phosphate + phosphate + 2 H2O + H(+)</text>
        <dbReference type="Rhea" id="RHEA:15265"/>
        <dbReference type="ChEBI" id="CHEBI:15377"/>
        <dbReference type="ChEBI" id="CHEBI:15378"/>
        <dbReference type="ChEBI" id="CHEBI:43474"/>
        <dbReference type="ChEBI" id="CHEBI:57279"/>
        <dbReference type="ChEBI" id="CHEBI:57792"/>
        <dbReference type="ChEBI" id="CHEBI:58589"/>
        <dbReference type="EC" id="2.6.99.2"/>
    </reaction>
</comment>
<feature type="binding site" evidence="4">
    <location>
        <position position="54"/>
    </location>
    <ligand>
        <name>1-deoxy-D-xylulose 5-phosphate</name>
        <dbReference type="ChEBI" id="CHEBI:57792"/>
    </ligand>
</feature>
<feature type="binding site" evidence="4">
    <location>
        <begin position="218"/>
        <end position="219"/>
    </location>
    <ligand>
        <name>3-amino-2-oxopropyl phosphate</name>
        <dbReference type="ChEBI" id="CHEBI:57279"/>
    </ligand>
</feature>
<dbReference type="Proteomes" id="UP001645039">
    <property type="component" value="Unassembled WGS sequence"/>
</dbReference>
<comment type="pathway">
    <text evidence="4">Cofactor biosynthesis; pyridoxine 5'-phosphate biosynthesis; pyridoxine 5'-phosphate from D-erythrose 4-phosphate: step 5/5.</text>
</comment>
<dbReference type="NCBIfam" id="NF003627">
    <property type="entry name" value="PRK05265.1-5"/>
    <property type="match status" value="1"/>
</dbReference>
<proteinExistence type="inferred from homology"/>
<evidence type="ECO:0000256" key="6">
    <source>
        <dbReference type="SAM" id="MobiDB-lite"/>
    </source>
</evidence>
<comment type="caution">
    <text evidence="7">The sequence shown here is derived from an EMBL/GenBank/DDBJ whole genome shotgun (WGS) entry which is preliminary data.</text>
</comment>
<feature type="binding site" evidence="4">
    <location>
        <position position="197"/>
    </location>
    <ligand>
        <name>3-amino-2-oxopropyl phosphate</name>
        <dbReference type="ChEBI" id="CHEBI:57279"/>
    </ligand>
</feature>
<dbReference type="HAMAP" id="MF_00279">
    <property type="entry name" value="PdxJ"/>
    <property type="match status" value="1"/>
</dbReference>
<dbReference type="InterPro" id="IPR036130">
    <property type="entry name" value="Pyridoxine-5'_phos_synth"/>
</dbReference>
<protein>
    <recommendedName>
        <fullName evidence="4 5">Pyridoxine 5'-phosphate synthase</fullName>
        <shortName evidence="4">PNP synthase</shortName>
        <ecNumber evidence="4 5">2.6.99.2</ecNumber>
    </recommendedName>
</protein>
<dbReference type="PANTHER" id="PTHR30456:SF0">
    <property type="entry name" value="PYRIDOXINE 5'-PHOSPHATE SYNTHASE"/>
    <property type="match status" value="1"/>
</dbReference>
<feature type="active site" description="Proton acceptor" evidence="4">
    <location>
        <position position="47"/>
    </location>
</feature>
<feature type="binding site" evidence="4">
    <location>
        <position position="49"/>
    </location>
    <ligand>
        <name>1-deoxy-D-xylulose 5-phosphate</name>
        <dbReference type="ChEBI" id="CHEBI:57792"/>
    </ligand>
</feature>
<evidence type="ECO:0000313" key="8">
    <source>
        <dbReference type="Proteomes" id="UP001645039"/>
    </source>
</evidence>
<name>A0ABR9F500_9GAMM</name>
<feature type="binding site" evidence="4">
    <location>
        <position position="11"/>
    </location>
    <ligand>
        <name>3-amino-2-oxopropyl phosphate</name>
        <dbReference type="ChEBI" id="CHEBI:57279"/>
    </ligand>
</feature>
<dbReference type="PANTHER" id="PTHR30456">
    <property type="entry name" value="PYRIDOXINE 5'-PHOSPHATE SYNTHASE"/>
    <property type="match status" value="1"/>
</dbReference>
<dbReference type="NCBIfam" id="NF003625">
    <property type="entry name" value="PRK05265.1-3"/>
    <property type="match status" value="1"/>
</dbReference>
<organism evidence="7 8">
    <name type="scientific">Halomonas casei</name>
    <dbReference type="NCBI Taxonomy" id="2742613"/>
    <lineage>
        <taxon>Bacteria</taxon>
        <taxon>Pseudomonadati</taxon>
        <taxon>Pseudomonadota</taxon>
        <taxon>Gammaproteobacteria</taxon>
        <taxon>Oceanospirillales</taxon>
        <taxon>Halomonadaceae</taxon>
        <taxon>Halomonas</taxon>
    </lineage>
</organism>
<feature type="compositionally biased region" description="Basic and acidic residues" evidence="6">
    <location>
        <begin position="260"/>
        <end position="278"/>
    </location>
</feature>